<dbReference type="CDD" id="cd07357">
    <property type="entry name" value="HN_L-whirlin_R2_like"/>
    <property type="match status" value="1"/>
</dbReference>
<dbReference type="GeneID" id="110987373"/>
<dbReference type="PROSITE" id="PS50106">
    <property type="entry name" value="PDZ"/>
    <property type="match status" value="3"/>
</dbReference>
<feature type="compositionally biased region" description="Polar residues" evidence="4">
    <location>
        <begin position="942"/>
        <end position="951"/>
    </location>
</feature>
<proteinExistence type="predicted"/>
<evidence type="ECO:0000259" key="5">
    <source>
        <dbReference type="PROSITE" id="PS50106"/>
    </source>
</evidence>
<feature type="region of interest" description="Disordered" evidence="4">
    <location>
        <begin position="868"/>
        <end position="971"/>
    </location>
</feature>
<dbReference type="Gene3D" id="2.30.42.10">
    <property type="match status" value="3"/>
</dbReference>
<dbReference type="PANTHER" id="PTHR23116">
    <property type="entry name" value="PDZ DOMAIN CONTAINING WHIRLIN AND HARMONIN-RELATED"/>
    <property type="match status" value="1"/>
</dbReference>
<dbReference type="GO" id="GO:0005929">
    <property type="term" value="C:cilium"/>
    <property type="evidence" value="ECO:0007669"/>
    <property type="project" value="TreeGrafter"/>
</dbReference>
<protein>
    <submittedName>
        <fullName evidence="7">Whirlin-like isoform X1</fullName>
    </submittedName>
</protein>
<dbReference type="CDD" id="cd06742">
    <property type="entry name" value="PDZ3_FL-whirlin-like"/>
    <property type="match status" value="1"/>
</dbReference>
<feature type="compositionally biased region" description="Basic and acidic residues" evidence="4">
    <location>
        <begin position="150"/>
        <end position="160"/>
    </location>
</feature>
<evidence type="ECO:0000256" key="3">
    <source>
        <dbReference type="ARBA" id="ARBA00023273"/>
    </source>
</evidence>
<dbReference type="CDD" id="cd06741">
    <property type="entry name" value="PDZ2_FL-whirlin"/>
    <property type="match status" value="1"/>
</dbReference>
<dbReference type="Pfam" id="PF00595">
    <property type="entry name" value="PDZ"/>
    <property type="match status" value="3"/>
</dbReference>
<dbReference type="Proteomes" id="UP000694845">
    <property type="component" value="Unplaced"/>
</dbReference>
<comment type="subcellular location">
    <subcellularLocation>
        <location evidence="1">Cell projection</location>
    </subcellularLocation>
</comment>
<gene>
    <name evidence="7" type="primary">LOC110987373</name>
</gene>
<dbReference type="PANTHER" id="PTHR23116:SF37">
    <property type="entry name" value="WHIRLIN"/>
    <property type="match status" value="1"/>
</dbReference>
<keyword evidence="2" id="KW-0677">Repeat</keyword>
<feature type="domain" description="PDZ" evidence="5">
    <location>
        <begin position="181"/>
        <end position="257"/>
    </location>
</feature>
<dbReference type="InterPro" id="IPR033028">
    <property type="entry name" value="Whirlin_HN-like_dom2"/>
</dbReference>
<keyword evidence="3" id="KW-0966">Cell projection</keyword>
<dbReference type="CTD" id="25861"/>
<dbReference type="FunFam" id="2.30.42.10:FF:000079">
    <property type="entry name" value="Whirlin a"/>
    <property type="match status" value="1"/>
</dbReference>
<feature type="region of interest" description="Disordered" evidence="4">
    <location>
        <begin position="635"/>
        <end position="851"/>
    </location>
</feature>
<feature type="domain" description="PDZ" evidence="5">
    <location>
        <begin position="319"/>
        <end position="389"/>
    </location>
</feature>
<feature type="region of interest" description="Disordered" evidence="4">
    <location>
        <begin position="128"/>
        <end position="170"/>
    </location>
</feature>
<evidence type="ECO:0000256" key="2">
    <source>
        <dbReference type="ARBA" id="ARBA00022737"/>
    </source>
</evidence>
<dbReference type="OrthoDB" id="10029564at2759"/>
<dbReference type="GO" id="GO:0032426">
    <property type="term" value="C:stereocilium tip"/>
    <property type="evidence" value="ECO:0007669"/>
    <property type="project" value="TreeGrafter"/>
</dbReference>
<keyword evidence="6" id="KW-1185">Reference proteome</keyword>
<feature type="compositionally biased region" description="Polar residues" evidence="4">
    <location>
        <begin position="764"/>
        <end position="776"/>
    </location>
</feature>
<feature type="compositionally biased region" description="Basic and acidic residues" evidence="4">
    <location>
        <begin position="825"/>
        <end position="851"/>
    </location>
</feature>
<dbReference type="InterPro" id="IPR001478">
    <property type="entry name" value="PDZ"/>
</dbReference>
<reference evidence="7" key="1">
    <citation type="submission" date="2025-08" db="UniProtKB">
        <authorList>
            <consortium name="RefSeq"/>
        </authorList>
    </citation>
    <scope>IDENTIFICATION</scope>
</reference>
<feature type="compositionally biased region" description="Polar residues" evidence="4">
    <location>
        <begin position="660"/>
        <end position="683"/>
    </location>
</feature>
<feature type="domain" description="PDZ" evidence="5">
    <location>
        <begin position="1000"/>
        <end position="1071"/>
    </location>
</feature>
<feature type="compositionally biased region" description="Polar residues" evidence="4">
    <location>
        <begin position="695"/>
        <end position="714"/>
    </location>
</feature>
<sequence length="1094" mass="120600">MSSQRSAFGEPPNYHRRPRSRSATACITTTSGASRTMSANVRRLHEALNSTLPDHDRAYFVHALNEYNSRRNVYTLVANLKAILDSPEKRQLYLLLEKVLPSSDQALFWQHAEPLYNERRQLESVTNNRKTNVSRGEQKHHFDTMPTRTRPLDMYDEPHGKTHRKTSGRSWETDANKDVRRIVFKKSDSQDGELGFSIRGGSEHSVGIFVSLVEPNTMAERKGLQPGDQLIQVNDIPLEKITHGEAVKVLRTAKKLVLYVKSVGRVPGSFVCHQTYTWVDPQGRSVSPPPDVDLMGQRMSESLGRKSGLNLLKDGDEKKVNLLVDDGQSLGLMIRGGHEFSLGIYITGVDAYSVAEHAGLKVGDQILDVNGENFLDINHQEAVNILKSSKLMMMTIKDVGKLPYARTTIDRTQWITGDGVSDLPRQVSRLSSVVNGGGTELVQNSINGNVNGEKFNRSVSSSNFSRGIAGTQVMYNSSLGSGSQAWGMIEDQARHLLNENEQGTMMYYLKEYQNATICVDALVMALFELLNTHAKFSLFSEIRSFVFPRDIDHFDSLVLKREVESMKARQRGHFMNERESLFGDTFSSGSYYSSSSIDSRPITPPQVPAQLPPFVKMTSDPDDWSSGFDLKQINEDTNGLPDFSMPDLTFGSTPPLLMRPSSSGHMSSKITPSKSTLQSNHKTITVDVHHHEEPSSSQGGKTSSEGIYSGSVKSPSEDSGVDLQLNGSTISRRNGDRYKKSVTISPIPPVTIHSPGSLSDIESPITSVGSPQSASSPEPPVVRQDRPRRSLSRRLSLDSQSTEGSSVAALAEVPRKLSCSNSEHSIPRRISDPTHHVPREQKRNIEQNKKASETLLALKKQPRIKATLTKPANAPPPPPSQFAPSPSSRSSTPPPPPPIPAPPPPKGDQTNQRSAVRPPPPPPPRQGSMITTRSAHEHTLQDHPSTSQTLESSKRTSHSNGHSNANGMIEHVPDEPLDMTKRSQCPIVNVNDEFPEGIELISVRKTKPNLGIAVEGGAGTRQPLPKVIKVQYGGSAYHNSNLKVGHVILKVNGRSLHGLTHQQATRCIAEAFKNKTNDGINFLVIDSNRYFVQY</sequence>
<dbReference type="InterPro" id="IPR051844">
    <property type="entry name" value="USH2_Complex_Protein"/>
</dbReference>
<organism evidence="6 7">
    <name type="scientific">Acanthaster planci</name>
    <name type="common">Crown-of-thorns starfish</name>
    <dbReference type="NCBI Taxonomy" id="133434"/>
    <lineage>
        <taxon>Eukaryota</taxon>
        <taxon>Metazoa</taxon>
        <taxon>Echinodermata</taxon>
        <taxon>Eleutherozoa</taxon>
        <taxon>Asterozoa</taxon>
        <taxon>Asteroidea</taxon>
        <taxon>Valvatacea</taxon>
        <taxon>Valvatida</taxon>
        <taxon>Acanthasteridae</taxon>
        <taxon>Acanthaster</taxon>
    </lineage>
</organism>
<evidence type="ECO:0000256" key="4">
    <source>
        <dbReference type="SAM" id="MobiDB-lite"/>
    </source>
</evidence>
<feature type="region of interest" description="Disordered" evidence="4">
    <location>
        <begin position="1"/>
        <end position="24"/>
    </location>
</feature>
<accession>A0A8B7ZQP3</accession>
<dbReference type="GO" id="GO:0002142">
    <property type="term" value="C:stereocilia ankle link complex"/>
    <property type="evidence" value="ECO:0007669"/>
    <property type="project" value="TreeGrafter"/>
</dbReference>
<dbReference type="FunFam" id="1.20.1160.20:FF:000003">
    <property type="entry name" value="Whirlin a"/>
    <property type="match status" value="1"/>
</dbReference>
<dbReference type="GO" id="GO:0005886">
    <property type="term" value="C:plasma membrane"/>
    <property type="evidence" value="ECO:0007669"/>
    <property type="project" value="TreeGrafter"/>
</dbReference>
<dbReference type="KEGG" id="aplc:110987373"/>
<dbReference type="Gene3D" id="1.20.1160.20">
    <property type="match status" value="2"/>
</dbReference>
<dbReference type="InterPro" id="IPR036034">
    <property type="entry name" value="PDZ_sf"/>
</dbReference>
<feature type="compositionally biased region" description="Pro residues" evidence="4">
    <location>
        <begin position="892"/>
        <end position="906"/>
    </location>
</feature>
<dbReference type="SUPFAM" id="SSF50156">
    <property type="entry name" value="PDZ domain-like"/>
    <property type="match status" value="3"/>
</dbReference>
<feature type="compositionally biased region" description="Low complexity" evidence="4">
    <location>
        <begin position="882"/>
        <end position="891"/>
    </location>
</feature>
<dbReference type="SMART" id="SM00228">
    <property type="entry name" value="PDZ"/>
    <property type="match status" value="3"/>
</dbReference>
<evidence type="ECO:0000313" key="6">
    <source>
        <dbReference type="Proteomes" id="UP000694845"/>
    </source>
</evidence>
<dbReference type="FunFam" id="2.30.42.10:FF:000087">
    <property type="entry name" value="Whirlin a"/>
    <property type="match status" value="1"/>
</dbReference>
<dbReference type="RefSeq" id="XP_022105756.1">
    <property type="nucleotide sequence ID" value="XM_022250064.1"/>
</dbReference>
<name>A0A8B7ZQP3_ACAPL</name>
<evidence type="ECO:0000256" key="1">
    <source>
        <dbReference type="ARBA" id="ARBA00004316"/>
    </source>
</evidence>
<dbReference type="AlphaFoldDB" id="A0A8B7ZQP3"/>
<evidence type="ECO:0000313" key="7">
    <source>
        <dbReference type="RefSeq" id="XP_022105756.1"/>
    </source>
</evidence>